<proteinExistence type="predicted"/>
<name>A0A2U1PXL0_ARTAN</name>
<keyword evidence="2" id="KW-1185">Reference proteome</keyword>
<gene>
    <name evidence="1" type="ORF">CTI12_AA100430</name>
</gene>
<accession>A0A2U1PXL0</accession>
<dbReference type="AlphaFoldDB" id="A0A2U1PXL0"/>
<protein>
    <submittedName>
        <fullName evidence="1">Uncharacterized protein</fullName>
    </submittedName>
</protein>
<comment type="caution">
    <text evidence="1">The sequence shown here is derived from an EMBL/GenBank/DDBJ whole genome shotgun (WGS) entry which is preliminary data.</text>
</comment>
<reference evidence="1 2" key="1">
    <citation type="journal article" date="2018" name="Mol. Plant">
        <title>The genome of Artemisia annua provides insight into the evolution of Asteraceae family and artemisinin biosynthesis.</title>
        <authorList>
            <person name="Shen Q."/>
            <person name="Zhang L."/>
            <person name="Liao Z."/>
            <person name="Wang S."/>
            <person name="Yan T."/>
            <person name="Shi P."/>
            <person name="Liu M."/>
            <person name="Fu X."/>
            <person name="Pan Q."/>
            <person name="Wang Y."/>
            <person name="Lv Z."/>
            <person name="Lu X."/>
            <person name="Zhang F."/>
            <person name="Jiang W."/>
            <person name="Ma Y."/>
            <person name="Chen M."/>
            <person name="Hao X."/>
            <person name="Li L."/>
            <person name="Tang Y."/>
            <person name="Lv G."/>
            <person name="Zhou Y."/>
            <person name="Sun X."/>
            <person name="Brodelius P.E."/>
            <person name="Rose J.K.C."/>
            <person name="Tang K."/>
        </authorList>
    </citation>
    <scope>NUCLEOTIDE SEQUENCE [LARGE SCALE GENOMIC DNA]</scope>
    <source>
        <strain evidence="2">cv. Huhao1</strain>
        <tissue evidence="1">Leaf</tissue>
    </source>
</reference>
<evidence type="ECO:0000313" key="1">
    <source>
        <dbReference type="EMBL" id="PWA90508.1"/>
    </source>
</evidence>
<dbReference type="Proteomes" id="UP000245207">
    <property type="component" value="Unassembled WGS sequence"/>
</dbReference>
<dbReference type="EMBL" id="PKPP01000626">
    <property type="protein sequence ID" value="PWA90508.1"/>
    <property type="molecule type" value="Genomic_DNA"/>
</dbReference>
<evidence type="ECO:0000313" key="2">
    <source>
        <dbReference type="Proteomes" id="UP000245207"/>
    </source>
</evidence>
<sequence length="64" mass="6997">MAFSPYKRAPRLLSLFNVGPLDLPQELVDAAKSFTLFLSPSDEASVTKSSVINQTALPIRFNAD</sequence>
<organism evidence="1 2">
    <name type="scientific">Artemisia annua</name>
    <name type="common">Sweet wormwood</name>
    <dbReference type="NCBI Taxonomy" id="35608"/>
    <lineage>
        <taxon>Eukaryota</taxon>
        <taxon>Viridiplantae</taxon>
        <taxon>Streptophyta</taxon>
        <taxon>Embryophyta</taxon>
        <taxon>Tracheophyta</taxon>
        <taxon>Spermatophyta</taxon>
        <taxon>Magnoliopsida</taxon>
        <taxon>eudicotyledons</taxon>
        <taxon>Gunneridae</taxon>
        <taxon>Pentapetalae</taxon>
        <taxon>asterids</taxon>
        <taxon>campanulids</taxon>
        <taxon>Asterales</taxon>
        <taxon>Asteraceae</taxon>
        <taxon>Asteroideae</taxon>
        <taxon>Anthemideae</taxon>
        <taxon>Artemisiinae</taxon>
        <taxon>Artemisia</taxon>
    </lineage>
</organism>